<dbReference type="InterPro" id="IPR004685">
    <property type="entry name" value="Brnchd-chn_aa_trnsp_Livcs"/>
</dbReference>
<feature type="transmembrane region" description="Helical" evidence="9">
    <location>
        <begin position="120"/>
        <end position="141"/>
    </location>
</feature>
<evidence type="ECO:0000256" key="6">
    <source>
        <dbReference type="ARBA" id="ARBA00022970"/>
    </source>
</evidence>
<comment type="function">
    <text evidence="9">Component of the transport system for branched-chain amino acids.</text>
</comment>
<evidence type="ECO:0000313" key="11">
    <source>
        <dbReference type="Proteomes" id="UP000184052"/>
    </source>
</evidence>
<comment type="similarity">
    <text evidence="2 9">Belongs to the branched chain amino acid transporter family.</text>
</comment>
<dbReference type="STRING" id="1121476.SAMN02745751_00083"/>
<evidence type="ECO:0000256" key="9">
    <source>
        <dbReference type="RuleBase" id="RU362122"/>
    </source>
</evidence>
<dbReference type="GO" id="GO:0015818">
    <property type="term" value="P:isoleucine transport"/>
    <property type="evidence" value="ECO:0007669"/>
    <property type="project" value="TreeGrafter"/>
</dbReference>
<evidence type="ECO:0000256" key="2">
    <source>
        <dbReference type="ARBA" id="ARBA00008540"/>
    </source>
</evidence>
<feature type="transmembrane region" description="Helical" evidence="9">
    <location>
        <begin position="42"/>
        <end position="62"/>
    </location>
</feature>
<proteinExistence type="inferred from homology"/>
<dbReference type="PANTHER" id="PTHR30588:SF0">
    <property type="entry name" value="BRANCHED-CHAIN AMINO ACID PERMEASE BRNQ"/>
    <property type="match status" value="1"/>
</dbReference>
<dbReference type="GO" id="GO:0015188">
    <property type="term" value="F:L-isoleucine transmembrane transporter activity"/>
    <property type="evidence" value="ECO:0007669"/>
    <property type="project" value="TreeGrafter"/>
</dbReference>
<dbReference type="OrthoDB" id="1880162at2"/>
<accession>A0A1M6AE20</accession>
<feature type="transmembrane region" description="Helical" evidence="9">
    <location>
        <begin position="153"/>
        <end position="175"/>
    </location>
</feature>
<feature type="transmembrane region" description="Helical" evidence="9">
    <location>
        <begin position="369"/>
        <end position="386"/>
    </location>
</feature>
<organism evidence="10 11">
    <name type="scientific">Dethiosulfatibacter aminovorans DSM 17477</name>
    <dbReference type="NCBI Taxonomy" id="1121476"/>
    <lineage>
        <taxon>Bacteria</taxon>
        <taxon>Bacillati</taxon>
        <taxon>Bacillota</taxon>
        <taxon>Tissierellia</taxon>
        <taxon>Dethiosulfatibacter</taxon>
    </lineage>
</organism>
<dbReference type="AlphaFoldDB" id="A0A1M6AE20"/>
<feature type="transmembrane region" description="Helical" evidence="9">
    <location>
        <begin position="12"/>
        <end position="30"/>
    </location>
</feature>
<feature type="transmembrane region" description="Helical" evidence="9">
    <location>
        <begin position="346"/>
        <end position="362"/>
    </location>
</feature>
<protein>
    <recommendedName>
        <fullName evidence="9">Branched-chain amino acid transport system carrier protein</fullName>
    </recommendedName>
</protein>
<gene>
    <name evidence="10" type="ORF">SAMN02745751_00083</name>
</gene>
<evidence type="ECO:0000256" key="4">
    <source>
        <dbReference type="ARBA" id="ARBA00022475"/>
    </source>
</evidence>
<keyword evidence="6 9" id="KW-0029">Amino-acid transport</keyword>
<dbReference type="PANTHER" id="PTHR30588">
    <property type="entry name" value="BRANCHED-CHAIN AMINO ACID TRANSPORT SYSTEM 2 CARRIER PROTEIN"/>
    <property type="match status" value="1"/>
</dbReference>
<reference evidence="10 11" key="1">
    <citation type="submission" date="2016-11" db="EMBL/GenBank/DDBJ databases">
        <authorList>
            <person name="Jaros S."/>
            <person name="Januszkiewicz K."/>
            <person name="Wedrychowicz H."/>
        </authorList>
    </citation>
    <scope>NUCLEOTIDE SEQUENCE [LARGE SCALE GENOMIC DNA]</scope>
    <source>
        <strain evidence="10 11">DSM 17477</strain>
    </source>
</reference>
<keyword evidence="3 9" id="KW-0813">Transport</keyword>
<feature type="transmembrane region" description="Helical" evidence="9">
    <location>
        <begin position="319"/>
        <end position="340"/>
    </location>
</feature>
<dbReference type="Pfam" id="PF05525">
    <property type="entry name" value="Branch_AA_trans"/>
    <property type="match status" value="1"/>
</dbReference>
<dbReference type="GO" id="GO:0005886">
    <property type="term" value="C:plasma membrane"/>
    <property type="evidence" value="ECO:0007669"/>
    <property type="project" value="UniProtKB-SubCell"/>
</dbReference>
<keyword evidence="5 9" id="KW-0812">Transmembrane</keyword>
<evidence type="ECO:0000256" key="5">
    <source>
        <dbReference type="ARBA" id="ARBA00022692"/>
    </source>
</evidence>
<dbReference type="RefSeq" id="WP_073045445.1">
    <property type="nucleotide sequence ID" value="NZ_FQZL01000004.1"/>
</dbReference>
<dbReference type="GO" id="GO:0015190">
    <property type="term" value="F:L-leucine transmembrane transporter activity"/>
    <property type="evidence" value="ECO:0007669"/>
    <property type="project" value="TreeGrafter"/>
</dbReference>
<name>A0A1M6AE20_9FIRM</name>
<feature type="transmembrane region" description="Helical" evidence="9">
    <location>
        <begin position="82"/>
        <end position="100"/>
    </location>
</feature>
<comment type="subcellular location">
    <subcellularLocation>
        <location evidence="1 9">Cell membrane</location>
        <topology evidence="1 9">Multi-pass membrane protein</topology>
    </subcellularLocation>
</comment>
<evidence type="ECO:0000256" key="7">
    <source>
        <dbReference type="ARBA" id="ARBA00022989"/>
    </source>
</evidence>
<dbReference type="Proteomes" id="UP000184052">
    <property type="component" value="Unassembled WGS sequence"/>
</dbReference>
<keyword evidence="8 9" id="KW-0472">Membrane</keyword>
<dbReference type="EMBL" id="FQZL01000004">
    <property type="protein sequence ID" value="SHI34548.1"/>
    <property type="molecule type" value="Genomic_DNA"/>
</dbReference>
<keyword evidence="7 9" id="KW-1133">Transmembrane helix</keyword>
<keyword evidence="11" id="KW-1185">Reference proteome</keyword>
<feature type="transmembrane region" description="Helical" evidence="9">
    <location>
        <begin position="227"/>
        <end position="248"/>
    </location>
</feature>
<feature type="transmembrane region" description="Helical" evidence="9">
    <location>
        <begin position="187"/>
        <end position="206"/>
    </location>
</feature>
<evidence type="ECO:0000256" key="1">
    <source>
        <dbReference type="ARBA" id="ARBA00004651"/>
    </source>
</evidence>
<evidence type="ECO:0000256" key="3">
    <source>
        <dbReference type="ARBA" id="ARBA00022448"/>
    </source>
</evidence>
<sequence>MSKSKSNIVKMILMGAVVFSMHFGGSSMIWPMTWGKVSGTNVLSAYSGIFLTALLFPLLGYIAIIRGEGTFFQITQKVSSKFALIFCSLTILVLGPLYTIPRMSAAAWDAFLQLTGIQAGSGIFNIMFSVVYYLIVYWFIARKDGVVDKISKILLPVLLIAVVSIITKGLIVPLGEVAPREYSTLPFVYGFINGYDTAELLCALIFSTIIIDDLKNKNMSKNITRDLIIICAIGIGILSCTHMGHMIIGSKVSTSMVDLKFAALYTNVVVELWGVVGGAIFNVALLMAALTTAIGLSLSSAEYFSEVSENRLEYKHSMILVLVFSAIVSSLGLDTIVVLVTPFLKVIYPPAIVLTLFYSLGPQNASKRVFFGFKLAIISSFAYGTLEGIVEFMKMGGAVENGLISFYNLIPMSEFSLGWVAISAALFFLGMAVWQNKDDDEGKLEASI</sequence>
<feature type="transmembrane region" description="Helical" evidence="9">
    <location>
        <begin position="415"/>
        <end position="434"/>
    </location>
</feature>
<dbReference type="GO" id="GO:0005304">
    <property type="term" value="F:L-valine transmembrane transporter activity"/>
    <property type="evidence" value="ECO:0007669"/>
    <property type="project" value="TreeGrafter"/>
</dbReference>
<evidence type="ECO:0000313" key="10">
    <source>
        <dbReference type="EMBL" id="SHI34548.1"/>
    </source>
</evidence>
<keyword evidence="4" id="KW-1003">Cell membrane</keyword>
<evidence type="ECO:0000256" key="8">
    <source>
        <dbReference type="ARBA" id="ARBA00023136"/>
    </source>
</evidence>
<dbReference type="GO" id="GO:0015820">
    <property type="term" value="P:L-leucine transport"/>
    <property type="evidence" value="ECO:0007669"/>
    <property type="project" value="TreeGrafter"/>
</dbReference>
<feature type="transmembrane region" description="Helical" evidence="9">
    <location>
        <begin position="268"/>
        <end position="298"/>
    </location>
</feature>